<dbReference type="AlphaFoldDB" id="A0A177MXW8"/>
<proteinExistence type="inferred from homology"/>
<sequence length="150" mass="17656">MKRSQRLKTIIDLHARQEKEALQILGRSQQQLQEQQAQLEHLKTYHQEYLTKLAERQQIGMNVSQLLEFRAFADKLDKAIDGQRQAVVVKEREYQRSRIKWEDCHQRSKSMERLGQMAVAEELKLENKLEQNEQDARAARSARKSGIENA</sequence>
<evidence type="ECO:0000313" key="13">
    <source>
        <dbReference type="EMBL" id="OAI09739.1"/>
    </source>
</evidence>
<keyword evidence="7" id="KW-1005">Bacterial flagellum biogenesis</keyword>
<comment type="similarity">
    <text evidence="2">Belongs to the FliJ family.</text>
</comment>
<dbReference type="OrthoDB" id="7063681at2"/>
<dbReference type="GO" id="GO:0005886">
    <property type="term" value="C:plasma membrane"/>
    <property type="evidence" value="ECO:0007669"/>
    <property type="project" value="UniProtKB-SubCell"/>
</dbReference>
<accession>A0A177MXW8</accession>
<keyword evidence="13" id="KW-0282">Flagellum</keyword>
<evidence type="ECO:0000256" key="1">
    <source>
        <dbReference type="ARBA" id="ARBA00004413"/>
    </source>
</evidence>
<dbReference type="RefSeq" id="WP_066988103.1">
    <property type="nucleotide sequence ID" value="NZ_LUUI01000165.1"/>
</dbReference>
<keyword evidence="14" id="KW-1185">Reference proteome</keyword>
<dbReference type="PANTHER" id="PTHR38786:SF1">
    <property type="entry name" value="FLAGELLAR FLIJ PROTEIN"/>
    <property type="match status" value="1"/>
</dbReference>
<keyword evidence="11" id="KW-0175">Coiled coil</keyword>
<dbReference type="STRING" id="980561.A1359_18295"/>
<dbReference type="Gene3D" id="1.10.287.1700">
    <property type="match status" value="1"/>
</dbReference>
<dbReference type="InterPro" id="IPR052570">
    <property type="entry name" value="FliJ"/>
</dbReference>
<evidence type="ECO:0000256" key="12">
    <source>
        <dbReference type="SAM" id="MobiDB-lite"/>
    </source>
</evidence>
<evidence type="ECO:0000256" key="2">
    <source>
        <dbReference type="ARBA" id="ARBA00010004"/>
    </source>
</evidence>
<dbReference type="Proteomes" id="UP000078476">
    <property type="component" value="Unassembled WGS sequence"/>
</dbReference>
<evidence type="ECO:0000256" key="11">
    <source>
        <dbReference type="SAM" id="Coils"/>
    </source>
</evidence>
<dbReference type="InterPro" id="IPR012823">
    <property type="entry name" value="Flagell_FliJ"/>
</dbReference>
<feature type="region of interest" description="Disordered" evidence="12">
    <location>
        <begin position="127"/>
        <end position="150"/>
    </location>
</feature>
<evidence type="ECO:0000256" key="10">
    <source>
        <dbReference type="ARBA" id="ARBA00023225"/>
    </source>
</evidence>
<dbReference type="NCBIfam" id="TIGR02473">
    <property type="entry name" value="flagell_FliJ"/>
    <property type="match status" value="1"/>
</dbReference>
<feature type="compositionally biased region" description="Basic and acidic residues" evidence="12">
    <location>
        <begin position="127"/>
        <end position="138"/>
    </location>
</feature>
<keyword evidence="9" id="KW-0472">Membrane</keyword>
<reference evidence="13 14" key="1">
    <citation type="submission" date="2016-03" db="EMBL/GenBank/DDBJ databases">
        <authorList>
            <person name="Ploux O."/>
        </authorList>
    </citation>
    <scope>NUCLEOTIDE SEQUENCE [LARGE SCALE GENOMIC DNA]</scope>
    <source>
        <strain evidence="13 14">R-45370</strain>
    </source>
</reference>
<dbReference type="GO" id="GO:0006935">
    <property type="term" value="P:chemotaxis"/>
    <property type="evidence" value="ECO:0007669"/>
    <property type="project" value="UniProtKB-KW"/>
</dbReference>
<dbReference type="GO" id="GO:0009288">
    <property type="term" value="C:bacterial-type flagellum"/>
    <property type="evidence" value="ECO:0007669"/>
    <property type="project" value="InterPro"/>
</dbReference>
<dbReference type="PIRSF" id="PIRSF019404">
    <property type="entry name" value="FliJ"/>
    <property type="match status" value="1"/>
</dbReference>
<evidence type="ECO:0000256" key="8">
    <source>
        <dbReference type="ARBA" id="ARBA00022927"/>
    </source>
</evidence>
<dbReference type="InterPro" id="IPR018006">
    <property type="entry name" value="Flag_FliJ_proteobac"/>
</dbReference>
<dbReference type="PRINTS" id="PR01004">
    <property type="entry name" value="FLGFLIJ"/>
</dbReference>
<keyword evidence="13" id="KW-0966">Cell projection</keyword>
<keyword evidence="10" id="KW-1006">Bacterial flagellum protein export</keyword>
<evidence type="ECO:0000313" key="14">
    <source>
        <dbReference type="Proteomes" id="UP000078476"/>
    </source>
</evidence>
<feature type="coiled-coil region" evidence="11">
    <location>
        <begin position="15"/>
        <end position="45"/>
    </location>
</feature>
<evidence type="ECO:0000256" key="4">
    <source>
        <dbReference type="ARBA" id="ARBA00022448"/>
    </source>
</evidence>
<keyword evidence="6" id="KW-0145">Chemotaxis</keyword>
<keyword evidence="4" id="KW-0813">Transport</keyword>
<comment type="subcellular location">
    <subcellularLocation>
        <location evidence="1">Cell membrane</location>
        <topology evidence="1">Peripheral membrane protein</topology>
        <orientation evidence="1">Cytoplasmic side</orientation>
    </subcellularLocation>
</comment>
<dbReference type="GO" id="GO:0071973">
    <property type="term" value="P:bacterial-type flagellum-dependent cell motility"/>
    <property type="evidence" value="ECO:0007669"/>
    <property type="project" value="InterPro"/>
</dbReference>
<dbReference type="InterPro" id="IPR053716">
    <property type="entry name" value="Flag_assembly_chemotaxis_eff"/>
</dbReference>
<name>A0A177MXW8_9GAMM</name>
<protein>
    <recommendedName>
        <fullName evidence="3">Flagellar FliJ protein</fullName>
    </recommendedName>
</protein>
<dbReference type="GO" id="GO:0003774">
    <property type="term" value="F:cytoskeletal motor activity"/>
    <property type="evidence" value="ECO:0007669"/>
    <property type="project" value="InterPro"/>
</dbReference>
<comment type="caution">
    <text evidence="13">The sequence shown here is derived from an EMBL/GenBank/DDBJ whole genome shotgun (WGS) entry which is preliminary data.</text>
</comment>
<dbReference type="Pfam" id="PF02050">
    <property type="entry name" value="FliJ"/>
    <property type="match status" value="1"/>
</dbReference>
<dbReference type="GO" id="GO:0044781">
    <property type="term" value="P:bacterial-type flagellum organization"/>
    <property type="evidence" value="ECO:0007669"/>
    <property type="project" value="UniProtKB-KW"/>
</dbReference>
<evidence type="ECO:0000256" key="7">
    <source>
        <dbReference type="ARBA" id="ARBA00022795"/>
    </source>
</evidence>
<keyword evidence="5" id="KW-1003">Cell membrane</keyword>
<keyword evidence="13" id="KW-0969">Cilium</keyword>
<evidence type="ECO:0000256" key="3">
    <source>
        <dbReference type="ARBA" id="ARBA00020392"/>
    </source>
</evidence>
<dbReference type="EMBL" id="LUUI01000165">
    <property type="protein sequence ID" value="OAI09739.1"/>
    <property type="molecule type" value="Genomic_DNA"/>
</dbReference>
<keyword evidence="8" id="KW-0653">Protein transport</keyword>
<evidence type="ECO:0000256" key="5">
    <source>
        <dbReference type="ARBA" id="ARBA00022475"/>
    </source>
</evidence>
<evidence type="ECO:0000256" key="9">
    <source>
        <dbReference type="ARBA" id="ARBA00023136"/>
    </source>
</evidence>
<dbReference type="PANTHER" id="PTHR38786">
    <property type="entry name" value="FLAGELLAR FLIJ PROTEIN"/>
    <property type="match status" value="1"/>
</dbReference>
<organism evidence="13 14">
    <name type="scientific">Methylomonas lenta</name>
    <dbReference type="NCBI Taxonomy" id="980561"/>
    <lineage>
        <taxon>Bacteria</taxon>
        <taxon>Pseudomonadati</taxon>
        <taxon>Pseudomonadota</taxon>
        <taxon>Gammaproteobacteria</taxon>
        <taxon>Methylococcales</taxon>
        <taxon>Methylococcaceae</taxon>
        <taxon>Methylomonas</taxon>
    </lineage>
</organism>
<dbReference type="GO" id="GO:0015031">
    <property type="term" value="P:protein transport"/>
    <property type="evidence" value="ECO:0007669"/>
    <property type="project" value="UniProtKB-KW"/>
</dbReference>
<gene>
    <name evidence="13" type="ORF">A1359_18295</name>
</gene>
<evidence type="ECO:0000256" key="6">
    <source>
        <dbReference type="ARBA" id="ARBA00022500"/>
    </source>
</evidence>